<dbReference type="InterPro" id="IPR001845">
    <property type="entry name" value="HTH_ArsR_DNA-bd_dom"/>
</dbReference>
<evidence type="ECO:0000256" key="2">
    <source>
        <dbReference type="ARBA" id="ARBA00023125"/>
    </source>
</evidence>
<dbReference type="PRINTS" id="PR00778">
    <property type="entry name" value="HTHARSR"/>
</dbReference>
<name>A0A937XB50_UNCEI</name>
<protein>
    <submittedName>
        <fullName evidence="5">DUF2087 domain-containing protein</fullName>
    </submittedName>
</protein>
<keyword evidence="1" id="KW-0805">Transcription regulation</keyword>
<comment type="caution">
    <text evidence="5">The sequence shown here is derived from an EMBL/GenBank/DDBJ whole genome shotgun (WGS) entry which is preliminary data.</text>
</comment>
<keyword evidence="2" id="KW-0238">DNA-binding</keyword>
<dbReference type="Pfam" id="PF09860">
    <property type="entry name" value="DUF2087"/>
    <property type="match status" value="1"/>
</dbReference>
<reference evidence="5" key="1">
    <citation type="submission" date="2019-03" db="EMBL/GenBank/DDBJ databases">
        <title>Lake Tanganyika Metagenome-Assembled Genomes (MAGs).</title>
        <authorList>
            <person name="Tran P."/>
        </authorList>
    </citation>
    <scope>NUCLEOTIDE SEQUENCE</scope>
    <source>
        <strain evidence="5">M_DeepCast_400m_m2_100</strain>
    </source>
</reference>
<evidence type="ECO:0000256" key="3">
    <source>
        <dbReference type="ARBA" id="ARBA00023163"/>
    </source>
</evidence>
<evidence type="ECO:0000313" key="6">
    <source>
        <dbReference type="Proteomes" id="UP000748308"/>
    </source>
</evidence>
<dbReference type="InterPro" id="IPR051081">
    <property type="entry name" value="HTH_MetalResp_TranReg"/>
</dbReference>
<dbReference type="SMART" id="SM00418">
    <property type="entry name" value="HTH_ARSR"/>
    <property type="match status" value="1"/>
</dbReference>
<dbReference type="AlphaFoldDB" id="A0A937XB50"/>
<dbReference type="InterPro" id="IPR011991">
    <property type="entry name" value="ArsR-like_HTH"/>
</dbReference>
<dbReference type="EMBL" id="VGIY01000034">
    <property type="protein sequence ID" value="MBM3316708.1"/>
    <property type="molecule type" value="Genomic_DNA"/>
</dbReference>
<dbReference type="GO" id="GO:0003677">
    <property type="term" value="F:DNA binding"/>
    <property type="evidence" value="ECO:0007669"/>
    <property type="project" value="UniProtKB-KW"/>
</dbReference>
<proteinExistence type="predicted"/>
<evidence type="ECO:0000259" key="4">
    <source>
        <dbReference type="PROSITE" id="PS50987"/>
    </source>
</evidence>
<organism evidence="5 6">
    <name type="scientific">Eiseniibacteriota bacterium</name>
    <dbReference type="NCBI Taxonomy" id="2212470"/>
    <lineage>
        <taxon>Bacteria</taxon>
        <taxon>Candidatus Eiseniibacteriota</taxon>
    </lineage>
</organism>
<dbReference type="PANTHER" id="PTHR33154">
    <property type="entry name" value="TRANSCRIPTIONAL REGULATOR, ARSR FAMILY"/>
    <property type="match status" value="1"/>
</dbReference>
<dbReference type="PANTHER" id="PTHR33154:SF33">
    <property type="entry name" value="TRANSCRIPTIONAL REPRESSOR SDPR"/>
    <property type="match status" value="1"/>
</dbReference>
<accession>A0A937XB50</accession>
<keyword evidence="3" id="KW-0804">Transcription</keyword>
<dbReference type="Gene3D" id="1.10.10.10">
    <property type="entry name" value="Winged helix-like DNA-binding domain superfamily/Winged helix DNA-binding domain"/>
    <property type="match status" value="1"/>
</dbReference>
<dbReference type="PROSITE" id="PS50987">
    <property type="entry name" value="HTH_ARSR_2"/>
    <property type="match status" value="1"/>
</dbReference>
<dbReference type="Pfam" id="PF01022">
    <property type="entry name" value="HTH_5"/>
    <property type="match status" value="1"/>
</dbReference>
<dbReference type="InterPro" id="IPR036388">
    <property type="entry name" value="WH-like_DNA-bd_sf"/>
</dbReference>
<gene>
    <name evidence="5" type="ORF">FJY75_02540</name>
</gene>
<feature type="domain" description="HTH arsR-type" evidence="4">
    <location>
        <begin position="5"/>
        <end position="99"/>
    </location>
</feature>
<sequence length="192" mass="21992">MRKTRFEENLELRAALFQALGHPARLLILNLARLRPRHGEELALVLGLTPATISHHLARLAAAGLLRARKEQYYQVHSLAEGPWGRTLEELVRLPQAGLSAAVPEDAFRSRVLRAFFRQGRLTQIPAQRKKRQVILERIAEQFEPGRDYTQQEVNRILLEVHEDVATLRRELIAVRLMERSGGVYRRLATQG</sequence>
<dbReference type="Proteomes" id="UP000748308">
    <property type="component" value="Unassembled WGS sequence"/>
</dbReference>
<dbReference type="InterPro" id="IPR036390">
    <property type="entry name" value="WH_DNA-bd_sf"/>
</dbReference>
<dbReference type="InterPro" id="IPR018656">
    <property type="entry name" value="DUF2087"/>
</dbReference>
<evidence type="ECO:0000313" key="5">
    <source>
        <dbReference type="EMBL" id="MBM3316708.1"/>
    </source>
</evidence>
<evidence type="ECO:0000256" key="1">
    <source>
        <dbReference type="ARBA" id="ARBA00023015"/>
    </source>
</evidence>
<dbReference type="SUPFAM" id="SSF46785">
    <property type="entry name" value="Winged helix' DNA-binding domain"/>
    <property type="match status" value="1"/>
</dbReference>
<dbReference type="CDD" id="cd00090">
    <property type="entry name" value="HTH_ARSR"/>
    <property type="match status" value="1"/>
</dbReference>
<dbReference type="GO" id="GO:0003700">
    <property type="term" value="F:DNA-binding transcription factor activity"/>
    <property type="evidence" value="ECO:0007669"/>
    <property type="project" value="InterPro"/>
</dbReference>